<dbReference type="Pfam" id="PF01253">
    <property type="entry name" value="SUI1"/>
    <property type="match status" value="1"/>
</dbReference>
<dbReference type="EMBL" id="JATAAI010000037">
    <property type="protein sequence ID" value="KAK1734679.1"/>
    <property type="molecule type" value="Genomic_DNA"/>
</dbReference>
<dbReference type="Gene3D" id="1.10.720.30">
    <property type="entry name" value="SAP domain"/>
    <property type="match status" value="1"/>
</dbReference>
<reference evidence="4" key="1">
    <citation type="submission" date="2023-06" db="EMBL/GenBank/DDBJ databases">
        <title>Survivors Of The Sea: Transcriptome response of Skeletonema marinoi to long-term dormancy.</title>
        <authorList>
            <person name="Pinder M.I.M."/>
            <person name="Kourtchenko O."/>
            <person name="Robertson E.K."/>
            <person name="Larsson T."/>
            <person name="Maumus F."/>
            <person name="Osuna-Cruz C.M."/>
            <person name="Vancaester E."/>
            <person name="Stenow R."/>
            <person name="Vandepoele K."/>
            <person name="Ploug H."/>
            <person name="Bruchert V."/>
            <person name="Godhe A."/>
            <person name="Topel M."/>
        </authorList>
    </citation>
    <scope>NUCLEOTIDE SEQUENCE</scope>
    <source>
        <strain evidence="4">R05AC</strain>
    </source>
</reference>
<dbReference type="InterPro" id="IPR001950">
    <property type="entry name" value="SUI1"/>
</dbReference>
<organism evidence="4 5">
    <name type="scientific">Skeletonema marinoi</name>
    <dbReference type="NCBI Taxonomy" id="267567"/>
    <lineage>
        <taxon>Eukaryota</taxon>
        <taxon>Sar</taxon>
        <taxon>Stramenopiles</taxon>
        <taxon>Ochrophyta</taxon>
        <taxon>Bacillariophyta</taxon>
        <taxon>Coscinodiscophyceae</taxon>
        <taxon>Thalassiosirophycidae</taxon>
        <taxon>Thalassiosirales</taxon>
        <taxon>Skeletonemataceae</taxon>
        <taxon>Skeletonema</taxon>
        <taxon>Skeletonema marinoi-dohrnii complex</taxon>
    </lineage>
</organism>
<evidence type="ECO:0000259" key="2">
    <source>
        <dbReference type="PROSITE" id="PS50296"/>
    </source>
</evidence>
<dbReference type="GO" id="GO:0003735">
    <property type="term" value="F:structural constituent of ribosome"/>
    <property type="evidence" value="ECO:0007669"/>
    <property type="project" value="InterPro"/>
</dbReference>
<evidence type="ECO:0000259" key="3">
    <source>
        <dbReference type="PROSITE" id="PS50800"/>
    </source>
</evidence>
<dbReference type="InterPro" id="IPR003034">
    <property type="entry name" value="SAP_dom"/>
</dbReference>
<keyword evidence="5" id="KW-1185">Reference proteome</keyword>
<dbReference type="InterPro" id="IPR036361">
    <property type="entry name" value="SAP_dom_sf"/>
</dbReference>
<proteinExistence type="predicted"/>
<evidence type="ECO:0000256" key="1">
    <source>
        <dbReference type="SAM" id="MobiDB-lite"/>
    </source>
</evidence>
<feature type="compositionally biased region" description="Low complexity" evidence="1">
    <location>
        <begin position="29"/>
        <end position="49"/>
    </location>
</feature>
<dbReference type="SUPFAM" id="SSF55159">
    <property type="entry name" value="eIF1-like"/>
    <property type="match status" value="1"/>
</dbReference>
<dbReference type="AlphaFoldDB" id="A0AAD8XVK5"/>
<sequence>MAWGTPPVANKSPSSLSNDQQFPSLGAEPSRSGRPIGGSSSVSHHAGAVPSKKIEKKMVFAETIPAGQGAANLGYHVTGSKKGGFPVTIEKRSCGKRVTVVRNVVGDSSALLSGLKKKLGCGGVISNDGIIEIQGERQSAVEKYLTEMNCLKSVSNAKKVAAAPAKKEGKVAEPTKIDKKMAELGGGKKASMMPAAELTSITEQAAKKMKPTEIKVHLRAAGLSIQGNKKELLARLLEQIKR</sequence>
<dbReference type="InterPro" id="IPR036877">
    <property type="entry name" value="SUI1_dom_sf"/>
</dbReference>
<feature type="domain" description="SUI1" evidence="2">
    <location>
        <begin position="85"/>
        <end position="149"/>
    </location>
</feature>
<dbReference type="Pfam" id="PF02037">
    <property type="entry name" value="SAP"/>
    <property type="match status" value="1"/>
</dbReference>
<dbReference type="Gene3D" id="3.30.780.10">
    <property type="entry name" value="SUI1-like domain"/>
    <property type="match status" value="1"/>
</dbReference>
<accession>A0AAD8XVK5</accession>
<gene>
    <name evidence="4" type="ORF">QTG54_014552</name>
</gene>
<evidence type="ECO:0000313" key="5">
    <source>
        <dbReference type="Proteomes" id="UP001224775"/>
    </source>
</evidence>
<dbReference type="GO" id="GO:0005840">
    <property type="term" value="C:ribosome"/>
    <property type="evidence" value="ECO:0007669"/>
    <property type="project" value="InterPro"/>
</dbReference>
<feature type="region of interest" description="Disordered" evidence="1">
    <location>
        <begin position="1"/>
        <end position="50"/>
    </location>
</feature>
<dbReference type="SMART" id="SM00513">
    <property type="entry name" value="SAP"/>
    <property type="match status" value="1"/>
</dbReference>
<dbReference type="SUPFAM" id="SSF68906">
    <property type="entry name" value="SAP domain"/>
    <property type="match status" value="1"/>
</dbReference>
<comment type="caution">
    <text evidence="4">The sequence shown here is derived from an EMBL/GenBank/DDBJ whole genome shotgun (WGS) entry which is preliminary data.</text>
</comment>
<name>A0AAD8XVK5_9STRA</name>
<evidence type="ECO:0000313" key="4">
    <source>
        <dbReference type="EMBL" id="KAK1734679.1"/>
    </source>
</evidence>
<dbReference type="PROSITE" id="PS50800">
    <property type="entry name" value="SAP"/>
    <property type="match status" value="1"/>
</dbReference>
<feature type="compositionally biased region" description="Polar residues" evidence="1">
    <location>
        <begin position="11"/>
        <end position="23"/>
    </location>
</feature>
<evidence type="ECO:0008006" key="6">
    <source>
        <dbReference type="Google" id="ProtNLM"/>
    </source>
</evidence>
<dbReference type="Proteomes" id="UP001224775">
    <property type="component" value="Unassembled WGS sequence"/>
</dbReference>
<dbReference type="PROSITE" id="PS50296">
    <property type="entry name" value="SUI1"/>
    <property type="match status" value="1"/>
</dbReference>
<feature type="domain" description="SAP" evidence="3">
    <location>
        <begin position="206"/>
        <end position="240"/>
    </location>
</feature>
<dbReference type="GO" id="GO:0003743">
    <property type="term" value="F:translation initiation factor activity"/>
    <property type="evidence" value="ECO:0007669"/>
    <property type="project" value="InterPro"/>
</dbReference>
<protein>
    <recommendedName>
        <fullName evidence="6">SAP domain-containing protein</fullName>
    </recommendedName>
</protein>